<dbReference type="InterPro" id="IPR006311">
    <property type="entry name" value="TAT_signal"/>
</dbReference>
<accession>A0A517PKX0</accession>
<keyword evidence="2" id="KW-1185">Reference proteome</keyword>
<evidence type="ECO:0000313" key="2">
    <source>
        <dbReference type="Proteomes" id="UP000320421"/>
    </source>
</evidence>
<dbReference type="RefSeq" id="WP_232102166.1">
    <property type="nucleotide sequence ID" value="NZ_CP036266.1"/>
</dbReference>
<name>A0A517PKX0_9PLAN</name>
<dbReference type="EMBL" id="CP036266">
    <property type="protein sequence ID" value="QDT20022.1"/>
    <property type="molecule type" value="Genomic_DNA"/>
</dbReference>
<proteinExistence type="predicted"/>
<sequence>MTQFFSRRQFLAENAMGIGSVALAWLLNQEQAQARPKSVTAEQEHFDLKPKPAPMAPQAKAMISLFQHGGPAHMDLTDPKPELSKYSGTDFKGDIHYSFVNEASKKLLGSPWKFRKHGECGTELSELLPHLGEVADDICLIRSMHTGANGHEVSIRYFHGGIPGVVGRPNLGSWLVYGLGSESQNLPAYMVLTDPGGLPVDGVTNWSNGFMPSLFQGTVLRPKEPRILNLDAPAHLQGDLQAQNLELLQSLNRKHYEQHPHESDLEARIASYELAARMQTAAREALDLSQETQATQEMYGLNNPKTRDYGTRCLIARRLVERGVRFVQLFLGGQPWDNHSSIITGLPAICGRTDQPAAALVKDLKQRGMLDSTLVHWGGEIGRLPVTQDHGDPKKAGRDHNGQGFSIWLAGGGIKPGMTFGKTDEFGHKAVENVVTPNDFQATIMRLFGLDHQKLLFFYNGQEQMITNHRPARVVSEILNKPVPTVGGDA</sequence>
<dbReference type="SUPFAM" id="SSF53649">
    <property type="entry name" value="Alkaline phosphatase-like"/>
    <property type="match status" value="1"/>
</dbReference>
<dbReference type="AlphaFoldDB" id="A0A517PKX0"/>
<dbReference type="Pfam" id="PF07394">
    <property type="entry name" value="DUF1501"/>
    <property type="match status" value="1"/>
</dbReference>
<protein>
    <recommendedName>
        <fullName evidence="3">DUF1501 domain-containing protein</fullName>
    </recommendedName>
</protein>
<dbReference type="PANTHER" id="PTHR43737">
    <property type="entry name" value="BLL7424 PROTEIN"/>
    <property type="match status" value="1"/>
</dbReference>
<evidence type="ECO:0008006" key="3">
    <source>
        <dbReference type="Google" id="ProtNLM"/>
    </source>
</evidence>
<dbReference type="InterPro" id="IPR010869">
    <property type="entry name" value="DUF1501"/>
</dbReference>
<dbReference type="PANTHER" id="PTHR43737:SF1">
    <property type="entry name" value="DUF1501 DOMAIN-CONTAINING PROTEIN"/>
    <property type="match status" value="1"/>
</dbReference>
<gene>
    <name evidence="1" type="ORF">HG66A1_18070</name>
</gene>
<dbReference type="Proteomes" id="UP000320421">
    <property type="component" value="Chromosome"/>
</dbReference>
<reference evidence="1 2" key="1">
    <citation type="submission" date="2019-02" db="EMBL/GenBank/DDBJ databases">
        <title>Deep-cultivation of Planctomycetes and their phenomic and genomic characterization uncovers novel biology.</title>
        <authorList>
            <person name="Wiegand S."/>
            <person name="Jogler M."/>
            <person name="Boedeker C."/>
            <person name="Pinto D."/>
            <person name="Vollmers J."/>
            <person name="Rivas-Marin E."/>
            <person name="Kohn T."/>
            <person name="Peeters S.H."/>
            <person name="Heuer A."/>
            <person name="Rast P."/>
            <person name="Oberbeckmann S."/>
            <person name="Bunk B."/>
            <person name="Jeske O."/>
            <person name="Meyerdierks A."/>
            <person name="Storesund J.E."/>
            <person name="Kallscheuer N."/>
            <person name="Luecker S."/>
            <person name="Lage O.M."/>
            <person name="Pohl T."/>
            <person name="Merkel B.J."/>
            <person name="Hornburger P."/>
            <person name="Mueller R.-W."/>
            <person name="Bruemmer F."/>
            <person name="Labrenz M."/>
            <person name="Spormann A.M."/>
            <person name="Op den Camp H."/>
            <person name="Overmann J."/>
            <person name="Amann R."/>
            <person name="Jetten M.S.M."/>
            <person name="Mascher T."/>
            <person name="Medema M.H."/>
            <person name="Devos D.P."/>
            <person name="Kaster A.-K."/>
            <person name="Ovreas L."/>
            <person name="Rohde M."/>
            <person name="Galperin M.Y."/>
            <person name="Jogler C."/>
        </authorList>
    </citation>
    <scope>NUCLEOTIDE SEQUENCE [LARGE SCALE GENOMIC DNA]</scope>
    <source>
        <strain evidence="1 2">HG66A1</strain>
    </source>
</reference>
<organism evidence="1 2">
    <name type="scientific">Gimesia chilikensis</name>
    <dbReference type="NCBI Taxonomy" id="2605989"/>
    <lineage>
        <taxon>Bacteria</taxon>
        <taxon>Pseudomonadati</taxon>
        <taxon>Planctomycetota</taxon>
        <taxon>Planctomycetia</taxon>
        <taxon>Planctomycetales</taxon>
        <taxon>Planctomycetaceae</taxon>
        <taxon>Gimesia</taxon>
    </lineage>
</organism>
<dbReference type="InterPro" id="IPR017850">
    <property type="entry name" value="Alkaline_phosphatase_core_sf"/>
</dbReference>
<evidence type="ECO:0000313" key="1">
    <source>
        <dbReference type="EMBL" id="QDT20022.1"/>
    </source>
</evidence>
<dbReference type="PROSITE" id="PS51318">
    <property type="entry name" value="TAT"/>
    <property type="match status" value="1"/>
</dbReference>